<keyword evidence="12" id="KW-1185">Reference proteome</keyword>
<dbReference type="InterPro" id="IPR001789">
    <property type="entry name" value="Sig_transdc_resp-reg_receiver"/>
</dbReference>
<keyword evidence="8" id="KW-0597">Phosphoprotein</keyword>
<evidence type="ECO:0000256" key="6">
    <source>
        <dbReference type="ARBA" id="ARBA00023163"/>
    </source>
</evidence>
<dbReference type="PROSITE" id="PS00688">
    <property type="entry name" value="SIGMA54_INTERACT_3"/>
    <property type="match status" value="1"/>
</dbReference>
<dbReference type="Gene3D" id="1.10.8.60">
    <property type="match status" value="1"/>
</dbReference>
<dbReference type="Gene3D" id="3.40.50.2300">
    <property type="match status" value="1"/>
</dbReference>
<protein>
    <recommendedName>
        <fullName evidence="1">Stage 0 sporulation protein A homolog</fullName>
    </recommendedName>
</protein>
<dbReference type="GO" id="GO:0043565">
    <property type="term" value="F:sequence-specific DNA binding"/>
    <property type="evidence" value="ECO:0007669"/>
    <property type="project" value="InterPro"/>
</dbReference>
<keyword evidence="6" id="KW-0804">Transcription</keyword>
<keyword evidence="4" id="KW-0805">Transcription regulation</keyword>
<dbReference type="STRING" id="1120976.SAMN03080606_00101"/>
<dbReference type="PROSITE" id="PS00675">
    <property type="entry name" value="SIGMA54_INTERACT_1"/>
    <property type="match status" value="1"/>
</dbReference>
<dbReference type="EMBL" id="FMUS01000001">
    <property type="protein sequence ID" value="SCX76495.1"/>
    <property type="molecule type" value="Genomic_DNA"/>
</dbReference>
<dbReference type="InterPro" id="IPR002197">
    <property type="entry name" value="HTH_Fis"/>
</dbReference>
<proteinExistence type="predicted"/>
<dbReference type="Pfam" id="PF02954">
    <property type="entry name" value="HTH_8"/>
    <property type="match status" value="1"/>
</dbReference>
<dbReference type="PRINTS" id="PR01590">
    <property type="entry name" value="HTHFIS"/>
</dbReference>
<evidence type="ECO:0000256" key="4">
    <source>
        <dbReference type="ARBA" id="ARBA00023015"/>
    </source>
</evidence>
<evidence type="ECO:0000256" key="7">
    <source>
        <dbReference type="ARBA" id="ARBA00024867"/>
    </source>
</evidence>
<accession>A0A1G5AF54</accession>
<dbReference type="FunFam" id="3.40.50.300:FF:000006">
    <property type="entry name" value="DNA-binding transcriptional regulator NtrC"/>
    <property type="match status" value="1"/>
</dbReference>
<dbReference type="Pfam" id="PF25601">
    <property type="entry name" value="AAA_lid_14"/>
    <property type="match status" value="1"/>
</dbReference>
<evidence type="ECO:0000256" key="2">
    <source>
        <dbReference type="ARBA" id="ARBA00022741"/>
    </source>
</evidence>
<dbReference type="InterPro" id="IPR025662">
    <property type="entry name" value="Sigma_54_int_dom_ATP-bd_1"/>
</dbReference>
<evidence type="ECO:0000259" key="10">
    <source>
        <dbReference type="PROSITE" id="PS50110"/>
    </source>
</evidence>
<feature type="domain" description="Response regulatory" evidence="10">
    <location>
        <begin position="3"/>
        <end position="116"/>
    </location>
</feature>
<evidence type="ECO:0000256" key="1">
    <source>
        <dbReference type="ARBA" id="ARBA00018672"/>
    </source>
</evidence>
<reference evidence="11 12" key="1">
    <citation type="submission" date="2016-10" db="EMBL/GenBank/DDBJ databases">
        <authorList>
            <person name="de Groot N.N."/>
        </authorList>
    </citation>
    <scope>NUCLEOTIDE SEQUENCE [LARGE SCALE GENOMIC DNA]</scope>
    <source>
        <strain evidence="11 12">DSM 18978</strain>
    </source>
</reference>
<evidence type="ECO:0000313" key="11">
    <source>
        <dbReference type="EMBL" id="SCX76495.1"/>
    </source>
</evidence>
<dbReference type="InterPro" id="IPR011006">
    <property type="entry name" value="CheY-like_superfamily"/>
</dbReference>
<dbReference type="Gene3D" id="1.10.10.60">
    <property type="entry name" value="Homeodomain-like"/>
    <property type="match status" value="1"/>
</dbReference>
<dbReference type="InterPro" id="IPR003593">
    <property type="entry name" value="AAA+_ATPase"/>
</dbReference>
<keyword evidence="2" id="KW-0547">Nucleotide-binding</keyword>
<dbReference type="CDD" id="cd00009">
    <property type="entry name" value="AAA"/>
    <property type="match status" value="1"/>
</dbReference>
<dbReference type="AlphaFoldDB" id="A0A1G5AF54"/>
<dbReference type="OrthoDB" id="9803970at2"/>
<dbReference type="Proteomes" id="UP000198636">
    <property type="component" value="Unassembled WGS sequence"/>
</dbReference>
<dbReference type="GO" id="GO:0006355">
    <property type="term" value="P:regulation of DNA-templated transcription"/>
    <property type="evidence" value="ECO:0007669"/>
    <property type="project" value="InterPro"/>
</dbReference>
<dbReference type="SMART" id="SM00382">
    <property type="entry name" value="AAA"/>
    <property type="match status" value="1"/>
</dbReference>
<dbReference type="InterPro" id="IPR009057">
    <property type="entry name" value="Homeodomain-like_sf"/>
</dbReference>
<dbReference type="SUPFAM" id="SSF52172">
    <property type="entry name" value="CheY-like"/>
    <property type="match status" value="1"/>
</dbReference>
<organism evidence="11 12">
    <name type="scientific">Alkaliphilus peptidifermentans DSM 18978</name>
    <dbReference type="NCBI Taxonomy" id="1120976"/>
    <lineage>
        <taxon>Bacteria</taxon>
        <taxon>Bacillati</taxon>
        <taxon>Bacillota</taxon>
        <taxon>Clostridia</taxon>
        <taxon>Peptostreptococcales</taxon>
        <taxon>Natronincolaceae</taxon>
        <taxon>Alkaliphilus</taxon>
    </lineage>
</organism>
<dbReference type="RefSeq" id="WP_091538707.1">
    <property type="nucleotide sequence ID" value="NZ_FMUS01000001.1"/>
</dbReference>
<dbReference type="GO" id="GO:0005524">
    <property type="term" value="F:ATP binding"/>
    <property type="evidence" value="ECO:0007669"/>
    <property type="project" value="UniProtKB-KW"/>
</dbReference>
<dbReference type="SUPFAM" id="SSF46689">
    <property type="entry name" value="Homeodomain-like"/>
    <property type="match status" value="1"/>
</dbReference>
<keyword evidence="3" id="KW-0067">ATP-binding</keyword>
<gene>
    <name evidence="11" type="ORF">SAMN03080606_00101</name>
</gene>
<dbReference type="GO" id="GO:0000160">
    <property type="term" value="P:phosphorelay signal transduction system"/>
    <property type="evidence" value="ECO:0007669"/>
    <property type="project" value="InterPro"/>
</dbReference>
<dbReference type="PROSITE" id="PS00676">
    <property type="entry name" value="SIGMA54_INTERACT_2"/>
    <property type="match status" value="1"/>
</dbReference>
<evidence type="ECO:0000256" key="5">
    <source>
        <dbReference type="ARBA" id="ARBA00023125"/>
    </source>
</evidence>
<comment type="function">
    <text evidence="7">May play the central regulatory role in sporulation. It may be an element of the effector pathway responsible for the activation of sporulation genes in response to nutritional stress. Spo0A may act in concert with spo0H (a sigma factor) to control the expression of some genes that are critical to the sporulation process.</text>
</comment>
<name>A0A1G5AF54_9FIRM</name>
<dbReference type="Pfam" id="PF00158">
    <property type="entry name" value="Sigma54_activat"/>
    <property type="match status" value="1"/>
</dbReference>
<dbReference type="PROSITE" id="PS50110">
    <property type="entry name" value="RESPONSE_REGULATORY"/>
    <property type="match status" value="1"/>
</dbReference>
<evidence type="ECO:0000313" key="12">
    <source>
        <dbReference type="Proteomes" id="UP000198636"/>
    </source>
</evidence>
<dbReference type="PANTHER" id="PTHR32071:SF57">
    <property type="entry name" value="C4-DICARBOXYLATE TRANSPORT TRANSCRIPTIONAL REGULATORY PROTEIN DCTD"/>
    <property type="match status" value="1"/>
</dbReference>
<feature type="modified residue" description="4-aspartylphosphate" evidence="8">
    <location>
        <position position="51"/>
    </location>
</feature>
<dbReference type="InterPro" id="IPR002078">
    <property type="entry name" value="Sigma_54_int"/>
</dbReference>
<dbReference type="PANTHER" id="PTHR32071">
    <property type="entry name" value="TRANSCRIPTIONAL REGULATORY PROTEIN"/>
    <property type="match status" value="1"/>
</dbReference>
<dbReference type="Gene3D" id="3.40.50.300">
    <property type="entry name" value="P-loop containing nucleotide triphosphate hydrolases"/>
    <property type="match status" value="1"/>
</dbReference>
<dbReference type="Pfam" id="PF00072">
    <property type="entry name" value="Response_reg"/>
    <property type="match status" value="1"/>
</dbReference>
<dbReference type="InterPro" id="IPR025944">
    <property type="entry name" value="Sigma_54_int_dom_CS"/>
</dbReference>
<evidence type="ECO:0000256" key="8">
    <source>
        <dbReference type="PROSITE-ProRule" id="PRU00169"/>
    </source>
</evidence>
<dbReference type="InterPro" id="IPR058031">
    <property type="entry name" value="AAA_lid_NorR"/>
</dbReference>
<keyword evidence="5" id="KW-0238">DNA-binding</keyword>
<dbReference type="SUPFAM" id="SSF52540">
    <property type="entry name" value="P-loop containing nucleoside triphosphate hydrolases"/>
    <property type="match status" value="1"/>
</dbReference>
<feature type="domain" description="Sigma-54 factor interaction" evidence="9">
    <location>
        <begin position="141"/>
        <end position="370"/>
    </location>
</feature>
<dbReference type="InterPro" id="IPR027417">
    <property type="entry name" value="P-loop_NTPase"/>
</dbReference>
<sequence length="451" mass="51124">MNKVLIIDDESAICNSLEFALEDHYEIYAVQDVAMGMGILDDTAIDIVLLDLKIGNISGLEVLKKIKSIKEDTQVIMMTAYGNIESSVEAIKEGAFHYLTKPLNTEELIIYIEKALKYKRMSNSLTNLRQVIDKEYSIQGIVGNSAALKHILTKIEKVKDIDTTILITGESGTGKDMIAKAIHFQGKRRNEPLEIVNCAAIPSNLLESELFGYEKGAFTGADKKKLGKIELAHKGTLFLDEIGDMDLQLQAKILRIVEDMQVTPLGSEKSKKVDVRIVAATNKDLLQEVKNNKFREDLYYRLNVISIKMPSLKERREDIPVLLKWFINKYNVKLKKSIEGFTPEALKALENYEYPGNIRELENFAERAVALADQRLISIDDLPEIVTFNKIPSKVNLKDRIEISIGTNLKESEKIIILNTLDYYDGNRRKTANCLGISERNLQYKIKEYNN</sequence>
<evidence type="ECO:0000256" key="3">
    <source>
        <dbReference type="ARBA" id="ARBA00022840"/>
    </source>
</evidence>
<dbReference type="SMART" id="SM00448">
    <property type="entry name" value="REC"/>
    <property type="match status" value="1"/>
</dbReference>
<dbReference type="PROSITE" id="PS50045">
    <property type="entry name" value="SIGMA54_INTERACT_4"/>
    <property type="match status" value="1"/>
</dbReference>
<dbReference type="InterPro" id="IPR025943">
    <property type="entry name" value="Sigma_54_int_dom_ATP-bd_2"/>
</dbReference>
<evidence type="ECO:0000259" key="9">
    <source>
        <dbReference type="PROSITE" id="PS50045"/>
    </source>
</evidence>